<keyword evidence="2" id="KW-0690">Ribosome biogenesis</keyword>
<evidence type="ECO:0000259" key="9">
    <source>
        <dbReference type="Pfam" id="PF23769"/>
    </source>
</evidence>
<dbReference type="Pfam" id="PF23869">
    <property type="entry name" value="Beta-prop_WDR75_1st"/>
    <property type="match status" value="1"/>
</dbReference>
<dbReference type="SUPFAM" id="SSF101898">
    <property type="entry name" value="NHL repeat"/>
    <property type="match status" value="1"/>
</dbReference>
<dbReference type="GO" id="GO:0032040">
    <property type="term" value="C:small-subunit processome"/>
    <property type="evidence" value="ECO:0007669"/>
    <property type="project" value="InterPro"/>
</dbReference>
<dbReference type="InterPro" id="IPR015943">
    <property type="entry name" value="WD40/YVTN_repeat-like_dom_sf"/>
</dbReference>
<keyword evidence="3" id="KW-0698">rRNA processing</keyword>
<reference evidence="10" key="1">
    <citation type="submission" date="2022-07" db="EMBL/GenBank/DDBJ databases">
        <title>Phylogenomic reconstructions and comparative analyses of Kickxellomycotina fungi.</title>
        <authorList>
            <person name="Reynolds N.K."/>
            <person name="Stajich J.E."/>
            <person name="Barry K."/>
            <person name="Grigoriev I.V."/>
            <person name="Crous P."/>
            <person name="Smith M.E."/>
        </authorList>
    </citation>
    <scope>NUCLEOTIDE SEQUENCE</scope>
    <source>
        <strain evidence="10">NRRL 3115</strain>
    </source>
</reference>
<keyword evidence="6" id="KW-0804">Transcription</keyword>
<dbReference type="GO" id="GO:2000234">
    <property type="term" value="P:positive regulation of rRNA processing"/>
    <property type="evidence" value="ECO:0007669"/>
    <property type="project" value="TreeGrafter"/>
</dbReference>
<dbReference type="OrthoDB" id="4096at2759"/>
<dbReference type="Pfam" id="PF23769">
    <property type="entry name" value="Beta-prop_WDR75_2nd"/>
    <property type="match status" value="1"/>
</dbReference>
<proteinExistence type="predicted"/>
<feature type="compositionally biased region" description="Polar residues" evidence="8">
    <location>
        <begin position="727"/>
        <end position="740"/>
    </location>
</feature>
<evidence type="ECO:0000256" key="1">
    <source>
        <dbReference type="ARBA" id="ARBA00004604"/>
    </source>
</evidence>
<dbReference type="InterPro" id="IPR053826">
    <property type="entry name" value="WDR75"/>
</dbReference>
<dbReference type="PANTHER" id="PTHR44215:SF1">
    <property type="entry name" value="WD REPEAT-CONTAINING PROTEIN 75"/>
    <property type="match status" value="1"/>
</dbReference>
<name>A0A9W8G455_9FUNG</name>
<evidence type="ECO:0000256" key="7">
    <source>
        <dbReference type="ARBA" id="ARBA00023242"/>
    </source>
</evidence>
<gene>
    <name evidence="10" type="primary">NAN1</name>
    <name evidence="10" type="ORF">GGI25_004761</name>
</gene>
<keyword evidence="5" id="KW-0677">Repeat</keyword>
<dbReference type="GO" id="GO:0003723">
    <property type="term" value="F:RNA binding"/>
    <property type="evidence" value="ECO:0007669"/>
    <property type="project" value="InterPro"/>
</dbReference>
<evidence type="ECO:0000313" key="10">
    <source>
        <dbReference type="EMBL" id="KAJ2673242.1"/>
    </source>
</evidence>
<dbReference type="GO" id="GO:0045943">
    <property type="term" value="P:positive regulation of transcription by RNA polymerase I"/>
    <property type="evidence" value="ECO:0007669"/>
    <property type="project" value="InterPro"/>
</dbReference>
<evidence type="ECO:0000256" key="3">
    <source>
        <dbReference type="ARBA" id="ARBA00022552"/>
    </source>
</evidence>
<sequence length="920" mass="100606">MAAKSDMVSPERHRTAKLPNSQAAANALSDQPGTAAQPADSAKKIKKRPAHLQLERLSAVSIRDTQLQTPIVEATISTQNTDVYRAVELKLVSGGLLTNDPIAFSADSKLFYLAKDNAIAVYNTENSEMVQNFSLPQAPMARVKPTLILAIVSGEGHNVYTFSADHRARLWNAETGELVHTWELGCRVEHAQRDPLVENRFFCASRRGAKEKYTIDRVTLDRDGVAKETLMRATAVVGLVVRDDARWVAAYSKFAIYLIHTGPGRLARHRWRMAEEVSTLAFVPHEPVLAVGDWRGRIMFWFCLDGELGDSDDRSVVRQPHHWHAHRVNTIAFTDGMMLSGGEEGVLVFWQLETGKRDYLPRLGSDILGIAVSPDQMRYAVTLRDNTVRVFSAMDRSLVSSLQGLKFAEHSAGPAGQQRLLRRLPFTTGLVVHPVTRALVLNGEPGHLQVFNHLADRHLASIEVAAFNRIAGSQPDLQAAQPHVDLVRYSSDGTWMATVDTRRGAARRESYLKFWRLDPSTQSYRLLSRVDNPHTEIRDIAFQPVRRGTEDLLCVSTGDHEFRVWGVHTVHQGAHTVWSSQSTGRYRGQRAHGAAFAADGSMFAVTFGGTVTLWDTSATLVGSLVASALVPALSRVAFIGHSCYLAAWSAERLDVWNILTGSVWWSQVMNIQDVFVHQRAALLCVAAYQIPESATASVLVFAPSSPNPLLALQHPDGVEAVALVPATSAQSHAHPQTENAQPRPDPLDGNTLVVLTPRGLINVYAAEAESTAFARAARELRTRPDLEGAARPMDGAVFSGIFGGSRGPTKRHESAGGQHVRAAMRLVRSAVQSAYAGAPHHVLPPVALLFEQFVQSQLSPRPTADRAAEAAHERPKDEGAEAQPVDAEMANSGPSAGSVGADLPEFFASIRHEFARAKTN</sequence>
<feature type="compositionally biased region" description="Basic and acidic residues" evidence="8">
    <location>
        <begin position="863"/>
        <end position="879"/>
    </location>
</feature>
<accession>A0A9W8G455</accession>
<dbReference type="InterPro" id="IPR057644">
    <property type="entry name" value="Beta-prop_WDR75_2nd"/>
</dbReference>
<evidence type="ECO:0000256" key="8">
    <source>
        <dbReference type="SAM" id="MobiDB-lite"/>
    </source>
</evidence>
<dbReference type="AlphaFoldDB" id="A0A9W8G455"/>
<evidence type="ECO:0000256" key="4">
    <source>
        <dbReference type="ARBA" id="ARBA00022574"/>
    </source>
</evidence>
<dbReference type="SUPFAM" id="SSF50998">
    <property type="entry name" value="Quinoprotein alcohol dehydrogenase-like"/>
    <property type="match status" value="1"/>
</dbReference>
<evidence type="ECO:0000256" key="6">
    <source>
        <dbReference type="ARBA" id="ARBA00023163"/>
    </source>
</evidence>
<dbReference type="PANTHER" id="PTHR44215">
    <property type="entry name" value="WD REPEAT-CONTAINING PROTEIN 75"/>
    <property type="match status" value="1"/>
</dbReference>
<keyword evidence="4" id="KW-0853">WD repeat</keyword>
<dbReference type="EMBL" id="JANBTW010000070">
    <property type="protein sequence ID" value="KAJ2673242.1"/>
    <property type="molecule type" value="Genomic_DNA"/>
</dbReference>
<dbReference type="InterPro" id="IPR001680">
    <property type="entry name" value="WD40_rpt"/>
</dbReference>
<evidence type="ECO:0000256" key="5">
    <source>
        <dbReference type="ARBA" id="ARBA00022737"/>
    </source>
</evidence>
<dbReference type="Gene3D" id="2.130.10.10">
    <property type="entry name" value="YVTN repeat-like/Quinoprotein amine dehydrogenase"/>
    <property type="match status" value="3"/>
</dbReference>
<comment type="subcellular location">
    <subcellularLocation>
        <location evidence="1">Nucleus</location>
        <location evidence="1">Nucleolus</location>
    </subcellularLocation>
</comment>
<dbReference type="InterPro" id="IPR011047">
    <property type="entry name" value="Quinoprotein_ADH-like_sf"/>
</dbReference>
<dbReference type="Proteomes" id="UP001151518">
    <property type="component" value="Unassembled WGS sequence"/>
</dbReference>
<dbReference type="GO" id="GO:0006364">
    <property type="term" value="P:rRNA processing"/>
    <property type="evidence" value="ECO:0007669"/>
    <property type="project" value="UniProtKB-KW"/>
</dbReference>
<evidence type="ECO:0000256" key="2">
    <source>
        <dbReference type="ARBA" id="ARBA00022517"/>
    </source>
</evidence>
<protein>
    <submittedName>
        <fullName evidence="10">NET1-associated nuclear protein 1</fullName>
    </submittedName>
</protein>
<evidence type="ECO:0000313" key="11">
    <source>
        <dbReference type="Proteomes" id="UP001151518"/>
    </source>
</evidence>
<feature type="region of interest" description="Disordered" evidence="8">
    <location>
        <begin position="860"/>
        <end position="898"/>
    </location>
</feature>
<comment type="caution">
    <text evidence="10">The sequence shown here is derived from an EMBL/GenBank/DDBJ whole genome shotgun (WGS) entry which is preliminary data.</text>
</comment>
<feature type="compositionally biased region" description="Polar residues" evidence="8">
    <location>
        <begin position="18"/>
        <end position="34"/>
    </location>
</feature>
<organism evidence="10 11">
    <name type="scientific">Coemansia spiralis</name>
    <dbReference type="NCBI Taxonomy" id="417178"/>
    <lineage>
        <taxon>Eukaryota</taxon>
        <taxon>Fungi</taxon>
        <taxon>Fungi incertae sedis</taxon>
        <taxon>Zoopagomycota</taxon>
        <taxon>Kickxellomycotina</taxon>
        <taxon>Kickxellomycetes</taxon>
        <taxon>Kickxellales</taxon>
        <taxon>Kickxellaceae</taxon>
        <taxon>Coemansia</taxon>
    </lineage>
</organism>
<feature type="domain" description="WD repeat-containing protein 75 second beta-propeller" evidence="9">
    <location>
        <begin position="430"/>
        <end position="713"/>
    </location>
</feature>
<feature type="region of interest" description="Disordered" evidence="8">
    <location>
        <begin position="727"/>
        <end position="747"/>
    </location>
</feature>
<feature type="region of interest" description="Disordered" evidence="8">
    <location>
        <begin position="1"/>
        <end position="45"/>
    </location>
</feature>
<keyword evidence="7" id="KW-0539">Nucleus</keyword>
<dbReference type="SMART" id="SM00320">
    <property type="entry name" value="WD40"/>
    <property type="match status" value="6"/>
</dbReference>